<organism evidence="1 2">
    <name type="scientific">Prorocentrum cordatum</name>
    <dbReference type="NCBI Taxonomy" id="2364126"/>
    <lineage>
        <taxon>Eukaryota</taxon>
        <taxon>Sar</taxon>
        <taxon>Alveolata</taxon>
        <taxon>Dinophyceae</taxon>
        <taxon>Prorocentrales</taxon>
        <taxon>Prorocentraceae</taxon>
        <taxon>Prorocentrum</taxon>
    </lineage>
</organism>
<keyword evidence="2" id="KW-1185">Reference proteome</keyword>
<dbReference type="EMBL" id="CAUYUJ010021948">
    <property type="protein sequence ID" value="CAK0908066.1"/>
    <property type="molecule type" value="Genomic_DNA"/>
</dbReference>
<dbReference type="Proteomes" id="UP001189429">
    <property type="component" value="Unassembled WGS sequence"/>
</dbReference>
<protein>
    <recommendedName>
        <fullName evidence="3">Protein-serine/threonine phosphatase</fullName>
    </recommendedName>
</protein>
<evidence type="ECO:0000313" key="2">
    <source>
        <dbReference type="Proteomes" id="UP001189429"/>
    </source>
</evidence>
<gene>
    <name evidence="1" type="ORF">PCOR1329_LOCUS82837</name>
</gene>
<proteinExistence type="predicted"/>
<evidence type="ECO:0008006" key="3">
    <source>
        <dbReference type="Google" id="ProtNLM"/>
    </source>
</evidence>
<reference evidence="1" key="1">
    <citation type="submission" date="2023-10" db="EMBL/GenBank/DDBJ databases">
        <authorList>
            <person name="Chen Y."/>
            <person name="Shah S."/>
            <person name="Dougan E. K."/>
            <person name="Thang M."/>
            <person name="Chan C."/>
        </authorList>
    </citation>
    <scope>NUCLEOTIDE SEQUENCE [LARGE SCALE GENOMIC DNA]</scope>
</reference>
<name>A0ABN9YBI1_9DINO</name>
<sequence length="156" mass="16801">MLAAQARRCRGRARRAARAALLAGAAPLQAGGCSTWFLPPAPPLHATDLNGIVLPDVCFNTTGSSQHVFIIGDWGGLLDQGRLQPADRRSKAFKEGYHRDFLDGVDDQAQLLVAEQMKIRAPKSKPDYVLNAGGSELPITRPSCLPCLTEELPTRG</sequence>
<comment type="caution">
    <text evidence="1">The sequence shown here is derived from an EMBL/GenBank/DDBJ whole genome shotgun (WGS) entry which is preliminary data.</text>
</comment>
<evidence type="ECO:0000313" key="1">
    <source>
        <dbReference type="EMBL" id="CAK0908066.1"/>
    </source>
</evidence>
<accession>A0ABN9YBI1</accession>